<dbReference type="InterPro" id="IPR000587">
    <property type="entry name" value="Creatinase_N"/>
</dbReference>
<dbReference type="EC" id="3.4.-.-" evidence="4"/>
<evidence type="ECO:0000259" key="2">
    <source>
        <dbReference type="Pfam" id="PF01321"/>
    </source>
</evidence>
<dbReference type="RefSeq" id="WP_095608913.1">
    <property type="nucleotide sequence ID" value="NZ_CAUHCB010000003.1"/>
</dbReference>
<reference evidence="3 5" key="2">
    <citation type="journal article" date="2017" name="BMC Genomics">
        <title>Genomic analysis of methanogenic archaea reveals a shift towards energy conservation.</title>
        <authorList>
            <person name="Gilmore S.P."/>
            <person name="Henske J.K."/>
            <person name="Sexton J.A."/>
            <person name="Solomon K.V."/>
            <person name="Seppala S."/>
            <person name="Yoo J.I."/>
            <person name="Huyett L.M."/>
            <person name="Pressman A."/>
            <person name="Cogan J.Z."/>
            <person name="Kivenson V."/>
            <person name="Peng X."/>
            <person name="Tan Y."/>
            <person name="Valentine D.L."/>
            <person name="O'Malley M.A."/>
        </authorList>
    </citation>
    <scope>NUCLEOTIDE SEQUENCE [LARGE SCALE GENOMIC DNA]</scope>
    <source>
        <strain evidence="3 5">1R-7</strain>
    </source>
</reference>
<dbReference type="PANTHER" id="PTHR46112">
    <property type="entry name" value="AMINOPEPTIDASE"/>
    <property type="match status" value="1"/>
</dbReference>
<dbReference type="Proteomes" id="UP000217528">
    <property type="component" value="Unassembled WGS sequence"/>
</dbReference>
<dbReference type="Gene3D" id="3.90.230.10">
    <property type="entry name" value="Creatinase/methionine aminopeptidase superfamily"/>
    <property type="match status" value="1"/>
</dbReference>
<evidence type="ECO:0000313" key="5">
    <source>
        <dbReference type="Proteomes" id="UP000217528"/>
    </source>
</evidence>
<dbReference type="InterPro" id="IPR029149">
    <property type="entry name" value="Creatin/AminoP/Spt16_N"/>
</dbReference>
<keyword evidence="5" id="KW-1185">Reference proteome</keyword>
<keyword evidence="3" id="KW-0031">Aminopeptidase</keyword>
<dbReference type="EMBL" id="LWMS01000048">
    <property type="protein sequence ID" value="PWL07547.1"/>
    <property type="molecule type" value="Genomic_DNA"/>
</dbReference>
<evidence type="ECO:0000313" key="3">
    <source>
        <dbReference type="EMBL" id="PAV06991.1"/>
    </source>
</evidence>
<dbReference type="SUPFAM" id="SSF55920">
    <property type="entry name" value="Creatinase/aminopeptidase"/>
    <property type="match status" value="1"/>
</dbReference>
<dbReference type="Gene3D" id="3.40.350.10">
    <property type="entry name" value="Creatinase/prolidase N-terminal domain"/>
    <property type="match status" value="1"/>
</dbReference>
<protein>
    <submittedName>
        <fullName evidence="3">Aminopeptidase</fullName>
    </submittedName>
    <submittedName>
        <fullName evidence="4">Putative peptidase</fullName>
        <ecNumber evidence="4">3.4.-.-</ecNumber>
    </submittedName>
</protein>
<proteinExistence type="predicted"/>
<dbReference type="InterPro" id="IPR036005">
    <property type="entry name" value="Creatinase/aminopeptidase-like"/>
</dbReference>
<dbReference type="Pfam" id="PF01321">
    <property type="entry name" value="Creatinase_N"/>
    <property type="match status" value="1"/>
</dbReference>
<feature type="domain" description="Creatinase N-terminal" evidence="2">
    <location>
        <begin position="4"/>
        <end position="117"/>
    </location>
</feature>
<feature type="domain" description="Peptidase M24" evidence="1">
    <location>
        <begin position="125"/>
        <end position="317"/>
    </location>
</feature>
<evidence type="ECO:0000259" key="1">
    <source>
        <dbReference type="Pfam" id="PF00557"/>
    </source>
</evidence>
<dbReference type="GO" id="GO:0004177">
    <property type="term" value="F:aminopeptidase activity"/>
    <property type="evidence" value="ECO:0007669"/>
    <property type="project" value="UniProtKB-KW"/>
</dbReference>
<dbReference type="OrthoDB" id="1346at2157"/>
<sequence>MNNEKIIDKLTEENFDSMFVFKPENIKYISDFYPTSFAYLVIANDEPILYVNSIDKQDAEAQSKIETCDIKKLSEIKDLLVGNIAVEGSVDFEYLKYLTNDISKLKMSDAIEKARMIKTSDEIDKIRKSIEIASKSIYEIDFTKSEKYAAATLEFNMNINGSNNPAFDTIVASAVRSSSPHSVPTDNKVETPIVVDWGARYDHYCSDITRTFIDTERQEEIWDIVLEAQKAAYDVVAPGVKCSDVDKAARDVIADYGYGDYFIHSTGHSFGLDIHESPNISFNNDSLLEENMVITIEPGIYIPGELGVRIEDDVLVSNNPEVLTRKLPKKLDFVI</sequence>
<evidence type="ECO:0000313" key="4">
    <source>
        <dbReference type="EMBL" id="PWL07547.1"/>
    </source>
</evidence>
<dbReference type="EMBL" id="LMVN01000023">
    <property type="protein sequence ID" value="PAV06991.1"/>
    <property type="molecule type" value="Genomic_DNA"/>
</dbReference>
<accession>A0A2A2HBV7</accession>
<keyword evidence="4" id="KW-0378">Hydrolase</keyword>
<reference evidence="4 6" key="1">
    <citation type="submission" date="2016-04" db="EMBL/GenBank/DDBJ databases">
        <title>Genome sequence of Methanosphaera cuniculi DSM 4103.</title>
        <authorList>
            <person name="Poehlein A."/>
            <person name="Seedorf H."/>
            <person name="Daniel R."/>
        </authorList>
    </citation>
    <scope>NUCLEOTIDE SEQUENCE [LARGE SCALE GENOMIC DNA]</scope>
    <source>
        <strain evidence="4 6">DSM 4103</strain>
    </source>
</reference>
<keyword evidence="3" id="KW-0645">Protease</keyword>
<dbReference type="SUPFAM" id="SSF53092">
    <property type="entry name" value="Creatinase/prolidase N-terminal domain"/>
    <property type="match status" value="1"/>
</dbReference>
<name>A0A2A2HBV7_9EURY</name>
<dbReference type="PANTHER" id="PTHR46112:SF2">
    <property type="entry name" value="XAA-PRO AMINOPEPTIDASE P-RELATED"/>
    <property type="match status" value="1"/>
</dbReference>
<gene>
    <name evidence="3" type="ORF">ASJ82_01800</name>
    <name evidence="4" type="ORF">MSCUN_16290</name>
</gene>
<dbReference type="CDD" id="cd01092">
    <property type="entry name" value="APP-like"/>
    <property type="match status" value="1"/>
</dbReference>
<evidence type="ECO:0000313" key="6">
    <source>
        <dbReference type="Proteomes" id="UP000246004"/>
    </source>
</evidence>
<dbReference type="Pfam" id="PF00557">
    <property type="entry name" value="Peptidase_M24"/>
    <property type="match status" value="1"/>
</dbReference>
<organism evidence="3 5">
    <name type="scientific">Methanosphaera cuniculi</name>
    <dbReference type="NCBI Taxonomy" id="1077256"/>
    <lineage>
        <taxon>Archaea</taxon>
        <taxon>Methanobacteriati</taxon>
        <taxon>Methanobacteriota</taxon>
        <taxon>Methanomada group</taxon>
        <taxon>Methanobacteria</taxon>
        <taxon>Methanobacteriales</taxon>
        <taxon>Methanobacteriaceae</taxon>
        <taxon>Methanosphaera</taxon>
    </lineage>
</organism>
<dbReference type="InterPro" id="IPR050659">
    <property type="entry name" value="Peptidase_M24B"/>
</dbReference>
<comment type="caution">
    <text evidence="3">The sequence shown here is derived from an EMBL/GenBank/DDBJ whole genome shotgun (WGS) entry which is preliminary data.</text>
</comment>
<dbReference type="InterPro" id="IPR000994">
    <property type="entry name" value="Pept_M24"/>
</dbReference>
<dbReference type="AlphaFoldDB" id="A0A2A2HBV7"/>
<dbReference type="Proteomes" id="UP000246004">
    <property type="component" value="Unassembled WGS sequence"/>
</dbReference>